<name>A0A6N9TRV6_DISTH</name>
<organism evidence="1 2">
    <name type="scientific">Dissulfurirhabdus thermomarina</name>
    <dbReference type="NCBI Taxonomy" id="1765737"/>
    <lineage>
        <taxon>Bacteria</taxon>
        <taxon>Deltaproteobacteria</taxon>
        <taxon>Dissulfurirhabdaceae</taxon>
        <taxon>Dissulfurirhabdus</taxon>
    </lineage>
</organism>
<keyword evidence="2" id="KW-1185">Reference proteome</keyword>
<dbReference type="Proteomes" id="UP000469346">
    <property type="component" value="Unassembled WGS sequence"/>
</dbReference>
<evidence type="ECO:0000313" key="2">
    <source>
        <dbReference type="Proteomes" id="UP000469346"/>
    </source>
</evidence>
<dbReference type="AlphaFoldDB" id="A0A6N9TRV6"/>
<protein>
    <submittedName>
        <fullName evidence="1">PilZ domain-containing protein</fullName>
    </submittedName>
</protein>
<reference evidence="1 2" key="1">
    <citation type="submission" date="2020-02" db="EMBL/GenBank/DDBJ databases">
        <title>Comparative genomics of sulfur disproportionating microorganisms.</title>
        <authorList>
            <person name="Ward L.M."/>
            <person name="Bertran E."/>
            <person name="Johnston D.T."/>
        </authorList>
    </citation>
    <scope>NUCLEOTIDE SEQUENCE [LARGE SCALE GENOMIC DNA]</scope>
    <source>
        <strain evidence="1 2">DSM 100025</strain>
    </source>
</reference>
<gene>
    <name evidence="1" type="ORF">G3N55_09945</name>
</gene>
<accession>A0A6N9TRV6</accession>
<sequence length="255" mass="28593">MKAEKGWVYLEGECRYTRNPDIIRHEVRRLHQERTWVDLRHPGYRSVPTVITGTDGKIVEIDRPRDWEPVPEVLLTYQRPREPWHFMKADVKEVTARSVRIHLPHTLTVFERREFFRVEVPAGSSVVIQYVSGGTAARLSGDLADLSGQGYVLDGEVVDVSLGGVAFETTPLPDIPLPSVGTRIHPVTLHLAAGPGGAPDLIRISEATVVKLRKRGDQPRARIALRFSATEEETEALAAYIRRRELAILKAAQEA</sequence>
<dbReference type="EMBL" id="JAAGRR010000126">
    <property type="protein sequence ID" value="NDY43160.1"/>
    <property type="molecule type" value="Genomic_DNA"/>
</dbReference>
<comment type="caution">
    <text evidence="1">The sequence shown here is derived from an EMBL/GenBank/DDBJ whole genome shotgun (WGS) entry which is preliminary data.</text>
</comment>
<proteinExistence type="predicted"/>
<dbReference type="RefSeq" id="WP_163299274.1">
    <property type="nucleotide sequence ID" value="NZ_JAAGRR010000126.1"/>
</dbReference>
<evidence type="ECO:0000313" key="1">
    <source>
        <dbReference type="EMBL" id="NDY43160.1"/>
    </source>
</evidence>